<dbReference type="STRING" id="553510.B1H19_33390"/>
<feature type="transmembrane region" description="Helical" evidence="1">
    <location>
        <begin position="61"/>
        <end position="80"/>
    </location>
</feature>
<proteinExistence type="predicted"/>
<reference evidence="2 3" key="1">
    <citation type="submission" date="2017-04" db="EMBL/GenBank/DDBJ databases">
        <title>Complete Genome Sequence of Streptomyces gilvosporeus F607, a Capable Producer of Natamycin.</title>
        <authorList>
            <person name="Zong G."/>
            <person name="Zhong C."/>
            <person name="Fu J."/>
            <person name="Qin R."/>
            <person name="Cao G."/>
        </authorList>
    </citation>
    <scope>NUCLEOTIDE SEQUENCE [LARGE SCALE GENOMIC DNA]</scope>
    <source>
        <strain evidence="2 3">F607</strain>
    </source>
</reference>
<evidence type="ECO:0000256" key="1">
    <source>
        <dbReference type="SAM" id="Phobius"/>
    </source>
</evidence>
<dbReference type="KEGG" id="sgv:B1H19_33390"/>
<gene>
    <name evidence="2" type="ORF">B1H19_33390</name>
</gene>
<dbReference type="Proteomes" id="UP000192726">
    <property type="component" value="Chromosome"/>
</dbReference>
<sequence>MHSLGHPADHCASRASGGTAMSVGTTATAALMPVHHIADPAADAHRADHPKPVGGMDPSSVCLAVLGAGVLALLLGAAFVHRPTDVPAAVLARLPHALRPIPPPRRRTLLAQLSVRRV</sequence>
<dbReference type="AlphaFoldDB" id="A0A1V0U3V1"/>
<organism evidence="2 3">
    <name type="scientific">Streptomyces gilvosporeus</name>
    <dbReference type="NCBI Taxonomy" id="553510"/>
    <lineage>
        <taxon>Bacteria</taxon>
        <taxon>Bacillati</taxon>
        <taxon>Actinomycetota</taxon>
        <taxon>Actinomycetes</taxon>
        <taxon>Kitasatosporales</taxon>
        <taxon>Streptomycetaceae</taxon>
        <taxon>Streptomyces</taxon>
    </lineage>
</organism>
<accession>A0A1V0U3V1</accession>
<keyword evidence="3" id="KW-1185">Reference proteome</keyword>
<evidence type="ECO:0000313" key="2">
    <source>
        <dbReference type="EMBL" id="ARF59853.1"/>
    </source>
</evidence>
<dbReference type="EMBL" id="CP020569">
    <property type="protein sequence ID" value="ARF59853.1"/>
    <property type="molecule type" value="Genomic_DNA"/>
</dbReference>
<keyword evidence="1" id="KW-1133">Transmembrane helix</keyword>
<evidence type="ECO:0000313" key="3">
    <source>
        <dbReference type="Proteomes" id="UP000192726"/>
    </source>
</evidence>
<keyword evidence="1" id="KW-0812">Transmembrane</keyword>
<name>A0A1V0U3V1_9ACTN</name>
<keyword evidence="1" id="KW-0472">Membrane</keyword>
<protein>
    <submittedName>
        <fullName evidence="2">Uncharacterized protein</fullName>
    </submittedName>
</protein>